<evidence type="ECO:0000313" key="4">
    <source>
        <dbReference type="Proteomes" id="UP000494206"/>
    </source>
</evidence>
<dbReference type="GO" id="GO:0045747">
    <property type="term" value="P:positive regulation of Notch signaling pathway"/>
    <property type="evidence" value="ECO:0007669"/>
    <property type="project" value="TreeGrafter"/>
</dbReference>
<gene>
    <name evidence="3" type="ORF">CBOVIS_LOCUS5802</name>
</gene>
<keyword evidence="4" id="KW-1185">Reference proteome</keyword>
<dbReference type="InterPro" id="IPR053124">
    <property type="entry name" value="Notch_signaling_modulators"/>
</dbReference>
<keyword evidence="1" id="KW-0812">Transmembrane</keyword>
<sequence>MIKFALLVVAIFAVSNARKHVFAEDSDESEEIVGGDLEVGEYCAAFNINYHYFCKGIWTPEKLKRNRRVLEKIGDFCPSYKKACVTRTDVINKEQRKKSHRKRMEEEASDLTFDEILEKLQEITPCRQSCDVRIHPHCTQKCKCDYEYDRMKDLCNVKEIDEAHHYCRTWYMLCAPYLSELGPGAFAWLGAVQFVAGAMIVWVAADDWVRS</sequence>
<keyword evidence="1" id="KW-1133">Transmembrane helix</keyword>
<reference evidence="3 4" key="1">
    <citation type="submission" date="2020-04" db="EMBL/GenBank/DDBJ databases">
        <authorList>
            <person name="Laetsch R D."/>
            <person name="Stevens L."/>
            <person name="Kumar S."/>
            <person name="Blaxter L. M."/>
        </authorList>
    </citation>
    <scope>NUCLEOTIDE SEQUENCE [LARGE SCALE GENOMIC DNA]</scope>
</reference>
<evidence type="ECO:0000256" key="2">
    <source>
        <dbReference type="SAM" id="SignalP"/>
    </source>
</evidence>
<dbReference type="EMBL" id="CADEPM010000003">
    <property type="protein sequence ID" value="CAB3403305.1"/>
    <property type="molecule type" value="Genomic_DNA"/>
</dbReference>
<dbReference type="Proteomes" id="UP000494206">
    <property type="component" value="Unassembled WGS sequence"/>
</dbReference>
<keyword evidence="1" id="KW-0472">Membrane</keyword>
<keyword evidence="2" id="KW-0732">Signal</keyword>
<name>A0A8S1EPL8_9PELO</name>
<protein>
    <submittedName>
        <fullName evidence="3">Uncharacterized protein</fullName>
    </submittedName>
</protein>
<dbReference type="OrthoDB" id="5810033at2759"/>
<evidence type="ECO:0000313" key="3">
    <source>
        <dbReference type="EMBL" id="CAB3403305.1"/>
    </source>
</evidence>
<feature type="chain" id="PRO_5035827278" evidence="2">
    <location>
        <begin position="18"/>
        <end position="211"/>
    </location>
</feature>
<proteinExistence type="predicted"/>
<evidence type="ECO:0000256" key="1">
    <source>
        <dbReference type="SAM" id="Phobius"/>
    </source>
</evidence>
<dbReference type="GO" id="GO:0005615">
    <property type="term" value="C:extracellular space"/>
    <property type="evidence" value="ECO:0007669"/>
    <property type="project" value="TreeGrafter"/>
</dbReference>
<feature type="signal peptide" evidence="2">
    <location>
        <begin position="1"/>
        <end position="17"/>
    </location>
</feature>
<dbReference type="PANTHER" id="PTHR35015">
    <property type="entry name" value="PROTEIN CBR-OSM-7-RELATED"/>
    <property type="match status" value="1"/>
</dbReference>
<comment type="caution">
    <text evidence="3">The sequence shown here is derived from an EMBL/GenBank/DDBJ whole genome shotgun (WGS) entry which is preliminary data.</text>
</comment>
<feature type="transmembrane region" description="Helical" evidence="1">
    <location>
        <begin position="185"/>
        <end position="205"/>
    </location>
</feature>
<dbReference type="PANTHER" id="PTHR35015:SF2">
    <property type="entry name" value="DELTA AND OSM-11 HOMOLOG PROTEIN 1"/>
    <property type="match status" value="1"/>
</dbReference>
<dbReference type="AlphaFoldDB" id="A0A8S1EPL8"/>
<organism evidence="3 4">
    <name type="scientific">Caenorhabditis bovis</name>
    <dbReference type="NCBI Taxonomy" id="2654633"/>
    <lineage>
        <taxon>Eukaryota</taxon>
        <taxon>Metazoa</taxon>
        <taxon>Ecdysozoa</taxon>
        <taxon>Nematoda</taxon>
        <taxon>Chromadorea</taxon>
        <taxon>Rhabditida</taxon>
        <taxon>Rhabditina</taxon>
        <taxon>Rhabditomorpha</taxon>
        <taxon>Rhabditoidea</taxon>
        <taxon>Rhabditidae</taxon>
        <taxon>Peloderinae</taxon>
        <taxon>Caenorhabditis</taxon>
    </lineage>
</organism>
<accession>A0A8S1EPL8</accession>
<dbReference type="GO" id="GO:0005112">
    <property type="term" value="F:Notch binding"/>
    <property type="evidence" value="ECO:0007669"/>
    <property type="project" value="TreeGrafter"/>
</dbReference>